<dbReference type="GO" id="GO:0006351">
    <property type="term" value="P:DNA-templated transcription"/>
    <property type="evidence" value="ECO:0007669"/>
    <property type="project" value="InterPro"/>
</dbReference>
<dbReference type="SMART" id="SM00906">
    <property type="entry name" value="Fungal_trans"/>
    <property type="match status" value="1"/>
</dbReference>
<dbReference type="InterPro" id="IPR036864">
    <property type="entry name" value="Zn2-C6_fun-type_DNA-bd_sf"/>
</dbReference>
<dbReference type="CDD" id="cd12148">
    <property type="entry name" value="fungal_TF_MHR"/>
    <property type="match status" value="1"/>
</dbReference>
<dbReference type="SUPFAM" id="SSF57701">
    <property type="entry name" value="Zn2/Cys6 DNA-binding domain"/>
    <property type="match status" value="1"/>
</dbReference>
<evidence type="ECO:0000256" key="4">
    <source>
        <dbReference type="ARBA" id="ARBA00023125"/>
    </source>
</evidence>
<evidence type="ECO:0000256" key="1">
    <source>
        <dbReference type="ARBA" id="ARBA00004123"/>
    </source>
</evidence>
<reference evidence="9" key="2">
    <citation type="journal article" date="2023" name="IMA Fungus">
        <title>Comparative genomic study of the Penicillium genus elucidates a diverse pangenome and 15 lateral gene transfer events.</title>
        <authorList>
            <person name="Petersen C."/>
            <person name="Sorensen T."/>
            <person name="Nielsen M.R."/>
            <person name="Sondergaard T.E."/>
            <person name="Sorensen J.L."/>
            <person name="Fitzpatrick D.A."/>
            <person name="Frisvad J.C."/>
            <person name="Nielsen K.L."/>
        </authorList>
    </citation>
    <scope>NUCLEOTIDE SEQUENCE</scope>
    <source>
        <strain evidence="9">IBT 29677</strain>
    </source>
</reference>
<dbReference type="InterPro" id="IPR001138">
    <property type="entry name" value="Zn2Cys6_DnaBD"/>
</dbReference>
<evidence type="ECO:0000256" key="3">
    <source>
        <dbReference type="ARBA" id="ARBA00023015"/>
    </source>
</evidence>
<feature type="region of interest" description="Disordered" evidence="7">
    <location>
        <begin position="194"/>
        <end position="215"/>
    </location>
</feature>
<comment type="subcellular location">
    <subcellularLocation>
        <location evidence="1">Nucleus</location>
    </subcellularLocation>
</comment>
<feature type="region of interest" description="Disordered" evidence="7">
    <location>
        <begin position="308"/>
        <end position="379"/>
    </location>
</feature>
<evidence type="ECO:0000313" key="10">
    <source>
        <dbReference type="Proteomes" id="UP001147747"/>
    </source>
</evidence>
<reference evidence="9" key="1">
    <citation type="submission" date="2022-12" db="EMBL/GenBank/DDBJ databases">
        <authorList>
            <person name="Petersen C."/>
        </authorList>
    </citation>
    <scope>NUCLEOTIDE SEQUENCE</scope>
    <source>
        <strain evidence="9">IBT 29677</strain>
    </source>
</reference>
<dbReference type="InterPro" id="IPR007219">
    <property type="entry name" value="XnlR_reg_dom"/>
</dbReference>
<sequence>MSGYYVGPFGRMLPGKDAASSEQPMERGANRSEPGDNNPYQLPPPRPATLQFGSDPFLRQRQQTESHEQGRTPPSTEAPSQQLPSVRSLLTPVSGPTSPPTYHQPYSAPPTHIEHRDQAYPFRQHESSVVSPLGGQDRPGRPDSLPQPYTPSLPPLSQVAMASPRDMIHHASRSDPLSATMHNRQLPLHAPTFQHESTPAGELSSPESGRSQGTSTLPHVVDEKYIDGEGFCFVYADGSHVPKTIDGIPVNANWGVTKAGKPRKRLAQACLTCREKKIKCQPNLPKCDQCQKSGRECRFESAPRGIRSFRGSQSTGMSGGVDGEDFSPGPSGHSEASPSIYNMGRASESATSLPGTSGHSPISEGAIITPGTEGAHETDAERVYRARGHRIPRHYSEGDSAAQSPKKFEFNRRQKYAEIIGNLPDITPDDPLAGYYNIDPYESDPEMTLHYVESFFSNINDSLYHIFPHARFILWLRSCHTKSNEDKMLLYAILALGSIFSERPDKIGALRQNYRIARFAIQKNQYTLSLQLVQSHIVMSLLYYATGSLFGSWDSIGAATRAVSGLRYNMESGGVVVDQNHACDFGLHPQALMECRRRTFWVAFILDRVSSLFLEASSTSISSESVLIRLPCREEIYEAQQYATAPYFQSILNQGTLSVEDDRSSLSTMAYLIQILSVWGDVSHHIFRLSHTPPDRYAQLAEEVHTSAIRQTDDWTKRLPEHLVFSASNLEGACQTKKTDAFVSMHMFYHATLTKLYRNVRYQSLRSDVLAEYVHRARYHAVETLRIAVAALQYAKELEASQSSAEFSPRGIFLNPFLGHVILSAVDVLSAAGLLVDLPNCVSFINGALEMVHMFGRNWDISLDLANIIQKRLNSMADCLKDRASSQDKLCFTLDGPSLEKKVHKGASSSSGIPDDDVFYGSMPREALLRAMRVDENSISEKNIVWLRDR</sequence>
<evidence type="ECO:0000256" key="7">
    <source>
        <dbReference type="SAM" id="MobiDB-lite"/>
    </source>
</evidence>
<dbReference type="PROSITE" id="PS50048">
    <property type="entry name" value="ZN2_CY6_FUNGAL_2"/>
    <property type="match status" value="1"/>
</dbReference>
<feature type="compositionally biased region" description="Polar residues" evidence="7">
    <location>
        <begin position="348"/>
        <end position="360"/>
    </location>
</feature>
<dbReference type="OrthoDB" id="5426798at2759"/>
<protein>
    <recommendedName>
        <fullName evidence="8">Zn(2)-C6 fungal-type domain-containing protein</fullName>
    </recommendedName>
</protein>
<keyword evidence="3" id="KW-0805">Transcription regulation</keyword>
<feature type="compositionally biased region" description="Polar residues" evidence="7">
    <location>
        <begin position="72"/>
        <end position="85"/>
    </location>
</feature>
<dbReference type="GO" id="GO:0008270">
    <property type="term" value="F:zinc ion binding"/>
    <property type="evidence" value="ECO:0007669"/>
    <property type="project" value="InterPro"/>
</dbReference>
<organism evidence="9 10">
    <name type="scientific">Penicillium cosmopolitanum</name>
    <dbReference type="NCBI Taxonomy" id="1131564"/>
    <lineage>
        <taxon>Eukaryota</taxon>
        <taxon>Fungi</taxon>
        <taxon>Dikarya</taxon>
        <taxon>Ascomycota</taxon>
        <taxon>Pezizomycotina</taxon>
        <taxon>Eurotiomycetes</taxon>
        <taxon>Eurotiomycetidae</taxon>
        <taxon>Eurotiales</taxon>
        <taxon>Aspergillaceae</taxon>
        <taxon>Penicillium</taxon>
    </lineage>
</organism>
<name>A0A9W9VFG3_9EURO</name>
<keyword evidence="4" id="KW-0238">DNA-binding</keyword>
<feature type="region of interest" description="Disordered" evidence="7">
    <location>
        <begin position="125"/>
        <end position="157"/>
    </location>
</feature>
<dbReference type="GO" id="GO:0000981">
    <property type="term" value="F:DNA-binding transcription factor activity, RNA polymerase II-specific"/>
    <property type="evidence" value="ECO:0007669"/>
    <property type="project" value="InterPro"/>
</dbReference>
<dbReference type="Proteomes" id="UP001147747">
    <property type="component" value="Unassembled WGS sequence"/>
</dbReference>
<feature type="domain" description="Zn(2)-C6 fungal-type" evidence="8">
    <location>
        <begin position="269"/>
        <end position="299"/>
    </location>
</feature>
<dbReference type="GO" id="GO:0003677">
    <property type="term" value="F:DNA binding"/>
    <property type="evidence" value="ECO:0007669"/>
    <property type="project" value="UniProtKB-KW"/>
</dbReference>
<evidence type="ECO:0000256" key="6">
    <source>
        <dbReference type="ARBA" id="ARBA00023242"/>
    </source>
</evidence>
<dbReference type="GeneID" id="81375585"/>
<dbReference type="SMART" id="SM00066">
    <property type="entry name" value="GAL4"/>
    <property type="match status" value="1"/>
</dbReference>
<dbReference type="InterPro" id="IPR050815">
    <property type="entry name" value="TF_fung"/>
</dbReference>
<dbReference type="EMBL" id="JAPZBU010000011">
    <property type="protein sequence ID" value="KAJ5378849.1"/>
    <property type="molecule type" value="Genomic_DNA"/>
</dbReference>
<gene>
    <name evidence="9" type="ORF">N7509_011968</name>
</gene>
<keyword evidence="5" id="KW-0804">Transcription</keyword>
<dbReference type="Gene3D" id="4.10.240.10">
    <property type="entry name" value="Zn(2)-C6 fungal-type DNA-binding domain"/>
    <property type="match status" value="1"/>
</dbReference>
<evidence type="ECO:0000256" key="2">
    <source>
        <dbReference type="ARBA" id="ARBA00022723"/>
    </source>
</evidence>
<dbReference type="PROSITE" id="PS00463">
    <property type="entry name" value="ZN2_CY6_FUNGAL_1"/>
    <property type="match status" value="1"/>
</dbReference>
<dbReference type="PANTHER" id="PTHR47338">
    <property type="entry name" value="ZN(II)2CYS6 TRANSCRIPTION FACTOR (EUROFUNG)-RELATED"/>
    <property type="match status" value="1"/>
</dbReference>
<comment type="caution">
    <text evidence="9">The sequence shown here is derived from an EMBL/GenBank/DDBJ whole genome shotgun (WGS) entry which is preliminary data.</text>
</comment>
<dbReference type="PANTHER" id="PTHR47338:SF11">
    <property type="entry name" value="ZN(II)2CYS6 TRANSCRIPTION FACTOR (EUROFUNG)"/>
    <property type="match status" value="1"/>
</dbReference>
<accession>A0A9W9VFG3</accession>
<evidence type="ECO:0000259" key="8">
    <source>
        <dbReference type="PROSITE" id="PS50048"/>
    </source>
</evidence>
<feature type="region of interest" description="Disordered" evidence="7">
    <location>
        <begin position="1"/>
        <end position="113"/>
    </location>
</feature>
<dbReference type="AlphaFoldDB" id="A0A9W9VFG3"/>
<dbReference type="Pfam" id="PF04082">
    <property type="entry name" value="Fungal_trans"/>
    <property type="match status" value="1"/>
</dbReference>
<keyword evidence="10" id="KW-1185">Reference proteome</keyword>
<dbReference type="RefSeq" id="XP_056482635.1">
    <property type="nucleotide sequence ID" value="XM_056636605.1"/>
</dbReference>
<dbReference type="Pfam" id="PF00172">
    <property type="entry name" value="Zn_clus"/>
    <property type="match status" value="1"/>
</dbReference>
<evidence type="ECO:0000313" key="9">
    <source>
        <dbReference type="EMBL" id="KAJ5378849.1"/>
    </source>
</evidence>
<keyword evidence="2" id="KW-0479">Metal-binding</keyword>
<dbReference type="CDD" id="cd00067">
    <property type="entry name" value="GAL4"/>
    <property type="match status" value="1"/>
</dbReference>
<proteinExistence type="predicted"/>
<feature type="compositionally biased region" description="Basic and acidic residues" evidence="7">
    <location>
        <begin position="24"/>
        <end position="34"/>
    </location>
</feature>
<keyword evidence="6" id="KW-0539">Nucleus</keyword>
<feature type="compositionally biased region" description="Polar residues" evidence="7">
    <location>
        <begin position="205"/>
        <end position="215"/>
    </location>
</feature>
<dbReference type="GO" id="GO:0005634">
    <property type="term" value="C:nucleus"/>
    <property type="evidence" value="ECO:0007669"/>
    <property type="project" value="UniProtKB-SubCell"/>
</dbReference>
<evidence type="ECO:0000256" key="5">
    <source>
        <dbReference type="ARBA" id="ARBA00023163"/>
    </source>
</evidence>